<dbReference type="PANTHER" id="PTHR35889:SF3">
    <property type="entry name" value="F-BOX DOMAIN-CONTAINING PROTEIN"/>
    <property type="match status" value="1"/>
</dbReference>
<dbReference type="GO" id="GO:0020037">
    <property type="term" value="F:heme binding"/>
    <property type="evidence" value="ECO:0007669"/>
    <property type="project" value="InterPro"/>
</dbReference>
<feature type="transmembrane region" description="Helical" evidence="4">
    <location>
        <begin position="12"/>
        <end position="31"/>
    </location>
</feature>
<feature type="transmembrane region" description="Helical" evidence="4">
    <location>
        <begin position="43"/>
        <end position="65"/>
    </location>
</feature>
<feature type="transmembrane region" description="Helical" evidence="4">
    <location>
        <begin position="100"/>
        <end position="121"/>
    </location>
</feature>
<dbReference type="GO" id="GO:0046872">
    <property type="term" value="F:metal ion binding"/>
    <property type="evidence" value="ECO:0007669"/>
    <property type="project" value="UniProtKB-KW"/>
</dbReference>
<keyword evidence="7" id="KW-1185">Reference proteome</keyword>
<evidence type="ECO:0000313" key="6">
    <source>
        <dbReference type="EMBL" id="MCF7569175.1"/>
    </source>
</evidence>
<proteinExistence type="predicted"/>
<dbReference type="InterPro" id="IPR011429">
    <property type="entry name" value="Cyt_c_Planctomycete-type"/>
</dbReference>
<dbReference type="Proteomes" id="UP001199795">
    <property type="component" value="Unassembled WGS sequence"/>
</dbReference>
<feature type="domain" description="Cytochrome c" evidence="5">
    <location>
        <begin position="169"/>
        <end position="269"/>
    </location>
</feature>
<feature type="transmembrane region" description="Helical" evidence="4">
    <location>
        <begin position="133"/>
        <end position="151"/>
    </location>
</feature>
<keyword evidence="2 3" id="KW-0408">Iron</keyword>
<sequence length="480" mass="54211">MAFTIKKSWSDALVFGLSVFLIFCLIFESYIELPLLVAWLGNWHPLVLHFPIVLLILTVCISLFNKNIPGNLLTITTLTSLFTAITGFFLSLGANTKGDILFWHQWLGAGLALLTALWYWLDGNQLGQHMLTKILQLSIVIITVFTGHYGGMITHGEDFLALPKRDDFKDIPKKPIIYEHIVARIIDEKCASCHNPNKQKGEYIMTSLSDLIKGGKIGKAIDLEHPEKSELLKRLHLPREDEGHMPPSEKKQLTSIEIKLIEEWIRLGASDTLQLNHLKSDSPLEALVKTYIQPDEKLSWSKLPEIDKNIIKNLSTEYLTIKRLASNNDALSLNMYSPPKYSSEMVTDLSPIAQNIITMDLSSLPISGKELAFISTCINLEKLEIDRTLVNDSTITHLKTLNKLKVLKIFDTNITDASIETLNELQNLEKLFIKNTKITDKGISRLQKLSSSIQISHGIHEDILSYFVKDSVVKSIKEKE</sequence>
<dbReference type="Pfam" id="PF07635">
    <property type="entry name" value="PSCyt1"/>
    <property type="match status" value="1"/>
</dbReference>
<evidence type="ECO:0000256" key="1">
    <source>
        <dbReference type="ARBA" id="ARBA00022723"/>
    </source>
</evidence>
<keyword evidence="4" id="KW-0812">Transmembrane</keyword>
<accession>A0AAE3ESA0</accession>
<keyword evidence="1 3" id="KW-0479">Metal-binding</keyword>
<dbReference type="PROSITE" id="PS51007">
    <property type="entry name" value="CYTC"/>
    <property type="match status" value="1"/>
</dbReference>
<evidence type="ECO:0000256" key="2">
    <source>
        <dbReference type="ARBA" id="ARBA00023004"/>
    </source>
</evidence>
<dbReference type="Gene3D" id="3.80.10.10">
    <property type="entry name" value="Ribonuclease Inhibitor"/>
    <property type="match status" value="1"/>
</dbReference>
<dbReference type="PANTHER" id="PTHR35889">
    <property type="entry name" value="CYCLOINULO-OLIGOSACCHARIDE FRUCTANOTRANSFERASE-RELATED"/>
    <property type="match status" value="1"/>
</dbReference>
<comment type="caution">
    <text evidence="6">The sequence shown here is derived from an EMBL/GenBank/DDBJ whole genome shotgun (WGS) entry which is preliminary data.</text>
</comment>
<keyword evidence="3" id="KW-0349">Heme</keyword>
<dbReference type="SUPFAM" id="SSF52047">
    <property type="entry name" value="RNI-like"/>
    <property type="match status" value="1"/>
</dbReference>
<feature type="transmembrane region" description="Helical" evidence="4">
    <location>
        <begin position="72"/>
        <end position="94"/>
    </location>
</feature>
<evidence type="ECO:0000259" key="5">
    <source>
        <dbReference type="PROSITE" id="PS51007"/>
    </source>
</evidence>
<dbReference type="EMBL" id="JAKKDU010000015">
    <property type="protein sequence ID" value="MCF7569175.1"/>
    <property type="molecule type" value="Genomic_DNA"/>
</dbReference>
<dbReference type="RefSeq" id="WP_237240510.1">
    <property type="nucleotide sequence ID" value="NZ_JAKKDU010000015.1"/>
</dbReference>
<evidence type="ECO:0000256" key="4">
    <source>
        <dbReference type="SAM" id="Phobius"/>
    </source>
</evidence>
<dbReference type="AlphaFoldDB" id="A0AAE3ESA0"/>
<reference evidence="6" key="1">
    <citation type="submission" date="2022-01" db="EMBL/GenBank/DDBJ databases">
        <title>Draft genome sequence of Sabulilitoribacter arenilitoris KCTC 52401.</title>
        <authorList>
            <person name="Oh J.-S."/>
        </authorList>
    </citation>
    <scope>NUCLEOTIDE SEQUENCE</scope>
    <source>
        <strain evidence="6">HMF6543</strain>
    </source>
</reference>
<gene>
    <name evidence="6" type="ORF">L3X37_12495</name>
</gene>
<keyword evidence="4" id="KW-1133">Transmembrane helix</keyword>
<dbReference type="InterPro" id="IPR032675">
    <property type="entry name" value="LRR_dom_sf"/>
</dbReference>
<evidence type="ECO:0000256" key="3">
    <source>
        <dbReference type="PROSITE-ProRule" id="PRU00433"/>
    </source>
</evidence>
<keyword evidence="4" id="KW-0472">Membrane</keyword>
<name>A0AAE3ESA0_9FLAO</name>
<protein>
    <recommendedName>
        <fullName evidence="5">Cytochrome c domain-containing protein</fullName>
    </recommendedName>
</protein>
<dbReference type="GO" id="GO:0009055">
    <property type="term" value="F:electron transfer activity"/>
    <property type="evidence" value="ECO:0007669"/>
    <property type="project" value="InterPro"/>
</dbReference>
<evidence type="ECO:0000313" key="7">
    <source>
        <dbReference type="Proteomes" id="UP001199795"/>
    </source>
</evidence>
<dbReference type="InterPro" id="IPR009056">
    <property type="entry name" value="Cyt_c-like_dom"/>
</dbReference>
<organism evidence="6 7">
    <name type="scientific">Wocania arenilitoris</name>
    <dbReference type="NCBI Taxonomy" id="2044858"/>
    <lineage>
        <taxon>Bacteria</taxon>
        <taxon>Pseudomonadati</taxon>
        <taxon>Bacteroidota</taxon>
        <taxon>Flavobacteriia</taxon>
        <taxon>Flavobacteriales</taxon>
        <taxon>Flavobacteriaceae</taxon>
        <taxon>Wocania</taxon>
    </lineage>
</organism>